<proteinExistence type="predicted"/>
<dbReference type="InterPro" id="IPR023203">
    <property type="entry name" value="TTHA0068_sf"/>
</dbReference>
<dbReference type="RefSeq" id="WP_078496870.1">
    <property type="nucleotide sequence ID" value="NZ_MSZX01000001.1"/>
</dbReference>
<dbReference type="OrthoDB" id="165483at2"/>
<dbReference type="Proteomes" id="UP000190188">
    <property type="component" value="Unassembled WGS sequence"/>
</dbReference>
<dbReference type="SUPFAM" id="SSF140663">
    <property type="entry name" value="TTHA0068-like"/>
    <property type="match status" value="1"/>
</dbReference>
<organism evidence="1 2">
    <name type="scientific">Paenibacillus selenitireducens</name>
    <dbReference type="NCBI Taxonomy" id="1324314"/>
    <lineage>
        <taxon>Bacteria</taxon>
        <taxon>Bacillati</taxon>
        <taxon>Bacillota</taxon>
        <taxon>Bacilli</taxon>
        <taxon>Bacillales</taxon>
        <taxon>Paenibacillaceae</taxon>
        <taxon>Paenibacillus</taxon>
    </lineage>
</organism>
<reference evidence="1 2" key="1">
    <citation type="submission" date="2017-01" db="EMBL/GenBank/DDBJ databases">
        <title>Genome analysis of Paenibacillus selenitrireducens ES3-24.</title>
        <authorList>
            <person name="Xu D."/>
            <person name="Yao R."/>
            <person name="Zheng S."/>
        </authorList>
    </citation>
    <scope>NUCLEOTIDE SEQUENCE [LARGE SCALE GENOMIC DNA]</scope>
    <source>
        <strain evidence="1 2">ES3-24</strain>
    </source>
</reference>
<dbReference type="InterPro" id="IPR005500">
    <property type="entry name" value="DUF309"/>
</dbReference>
<dbReference type="Gene3D" id="1.10.3450.10">
    <property type="entry name" value="TTHA0068-like"/>
    <property type="match status" value="1"/>
</dbReference>
<protein>
    <recommendedName>
        <fullName evidence="3">DUF309 domain-containing protein</fullName>
    </recommendedName>
</protein>
<name>A0A1T2XN76_9BACL</name>
<dbReference type="EMBL" id="MSZX01000001">
    <property type="protein sequence ID" value="OPA81143.1"/>
    <property type="molecule type" value="Genomic_DNA"/>
</dbReference>
<dbReference type="Pfam" id="PF03745">
    <property type="entry name" value="DUF309"/>
    <property type="match status" value="1"/>
</dbReference>
<dbReference type="PANTHER" id="PTHR34796:SF1">
    <property type="entry name" value="EXPRESSED PROTEIN"/>
    <property type="match status" value="1"/>
</dbReference>
<keyword evidence="2" id="KW-1185">Reference proteome</keyword>
<comment type="caution">
    <text evidence="1">The sequence shown here is derived from an EMBL/GenBank/DDBJ whole genome shotgun (WGS) entry which is preliminary data.</text>
</comment>
<gene>
    <name evidence="1" type="ORF">BVG16_02075</name>
</gene>
<dbReference type="STRING" id="1324314.BVG16_02075"/>
<evidence type="ECO:0008006" key="3">
    <source>
        <dbReference type="Google" id="ProtNLM"/>
    </source>
</evidence>
<sequence length="133" mass="15868">MIYDRLYVQFLVHFNWRRDYYECHEVMEELWLEEGRNPLFQGLLQIAVGLYHMENGNRSGSRKLLTAGISKLRPYPDQVLGIELQQLIIEAEQYVRQLECWDQAPFAFYHLTIQIIDPELLKDMTEVASKMEE</sequence>
<evidence type="ECO:0000313" key="2">
    <source>
        <dbReference type="Proteomes" id="UP000190188"/>
    </source>
</evidence>
<evidence type="ECO:0000313" key="1">
    <source>
        <dbReference type="EMBL" id="OPA81143.1"/>
    </source>
</evidence>
<accession>A0A1T2XN76</accession>
<dbReference type="AlphaFoldDB" id="A0A1T2XN76"/>
<dbReference type="PANTHER" id="PTHR34796">
    <property type="entry name" value="EXPRESSED PROTEIN"/>
    <property type="match status" value="1"/>
</dbReference>